<dbReference type="PROSITE" id="PS51465">
    <property type="entry name" value="KAZAL_2"/>
    <property type="match status" value="1"/>
</dbReference>
<evidence type="ECO:0000313" key="3">
    <source>
        <dbReference type="Proteomes" id="UP001186944"/>
    </source>
</evidence>
<reference evidence="2" key="1">
    <citation type="submission" date="2019-08" db="EMBL/GenBank/DDBJ databases">
        <title>The improved chromosome-level genome for the pearl oyster Pinctada fucata martensii using PacBio sequencing and Hi-C.</title>
        <authorList>
            <person name="Zheng Z."/>
        </authorList>
    </citation>
    <scope>NUCLEOTIDE SEQUENCE</scope>
    <source>
        <strain evidence="2">ZZ-2019</strain>
        <tissue evidence="2">Adductor muscle</tissue>
    </source>
</reference>
<organism evidence="2 3">
    <name type="scientific">Pinctada imbricata</name>
    <name type="common">Atlantic pearl-oyster</name>
    <name type="synonym">Pinctada martensii</name>
    <dbReference type="NCBI Taxonomy" id="66713"/>
    <lineage>
        <taxon>Eukaryota</taxon>
        <taxon>Metazoa</taxon>
        <taxon>Spiralia</taxon>
        <taxon>Lophotrochozoa</taxon>
        <taxon>Mollusca</taxon>
        <taxon>Bivalvia</taxon>
        <taxon>Autobranchia</taxon>
        <taxon>Pteriomorphia</taxon>
        <taxon>Pterioida</taxon>
        <taxon>Pterioidea</taxon>
        <taxon>Pteriidae</taxon>
        <taxon>Pinctada</taxon>
    </lineage>
</organism>
<accession>A0AA88YSH2</accession>
<dbReference type="Proteomes" id="UP001186944">
    <property type="component" value="Unassembled WGS sequence"/>
</dbReference>
<dbReference type="AlphaFoldDB" id="A0AA88YSH2"/>
<sequence length="182" mass="20021">MSATEINMISNHRLPCESRKKVPREGFNSLLGSSLTIDPNSLCDQLLTIDCARYTPAESNEVVCGTNKREYSNFCEFSRARCLDHNIDIFRVGSCSDPVTVAPTAATTPAIVMTTQLQGTTLDPTAKVFCSQKDQITCPSAIDLTCGVKGNSHKLYRNECEFNKERCDDLALNKADISACRN</sequence>
<name>A0AA88YSH2_PINIB</name>
<protein>
    <recommendedName>
        <fullName evidence="1">Kazal-like domain-containing protein</fullName>
    </recommendedName>
</protein>
<dbReference type="Gene3D" id="3.30.60.30">
    <property type="match status" value="2"/>
</dbReference>
<keyword evidence="3" id="KW-1185">Reference proteome</keyword>
<dbReference type="Pfam" id="PF07648">
    <property type="entry name" value="Kazal_2"/>
    <property type="match status" value="2"/>
</dbReference>
<evidence type="ECO:0000259" key="1">
    <source>
        <dbReference type="PROSITE" id="PS51465"/>
    </source>
</evidence>
<dbReference type="SMART" id="SM00280">
    <property type="entry name" value="KAZAL"/>
    <property type="match status" value="2"/>
</dbReference>
<feature type="domain" description="Kazal-like" evidence="1">
    <location>
        <begin position="45"/>
        <end position="97"/>
    </location>
</feature>
<proteinExistence type="predicted"/>
<evidence type="ECO:0000313" key="2">
    <source>
        <dbReference type="EMBL" id="KAK3107547.1"/>
    </source>
</evidence>
<gene>
    <name evidence="2" type="ORF">FSP39_017046</name>
</gene>
<dbReference type="SUPFAM" id="SSF100895">
    <property type="entry name" value="Kazal-type serine protease inhibitors"/>
    <property type="match status" value="2"/>
</dbReference>
<dbReference type="EMBL" id="VSWD01000002">
    <property type="protein sequence ID" value="KAK3107547.1"/>
    <property type="molecule type" value="Genomic_DNA"/>
</dbReference>
<dbReference type="InterPro" id="IPR036058">
    <property type="entry name" value="Kazal_dom_sf"/>
</dbReference>
<dbReference type="InterPro" id="IPR002350">
    <property type="entry name" value="Kazal_dom"/>
</dbReference>
<dbReference type="CDD" id="cd00104">
    <property type="entry name" value="KAZAL_FS"/>
    <property type="match status" value="1"/>
</dbReference>
<comment type="caution">
    <text evidence="2">The sequence shown here is derived from an EMBL/GenBank/DDBJ whole genome shotgun (WGS) entry which is preliminary data.</text>
</comment>